<dbReference type="EMBL" id="CM039439">
    <property type="protein sequence ID" value="KAI4296554.1"/>
    <property type="molecule type" value="Genomic_DNA"/>
</dbReference>
<gene>
    <name evidence="1" type="ORF">L6164_036503</name>
</gene>
<name>A0ACB9KHC8_BAUVA</name>
<protein>
    <submittedName>
        <fullName evidence="1">Uncharacterized protein</fullName>
    </submittedName>
</protein>
<accession>A0ACB9KHC8</accession>
<evidence type="ECO:0000313" key="2">
    <source>
        <dbReference type="Proteomes" id="UP000828941"/>
    </source>
</evidence>
<keyword evidence="2" id="KW-1185">Reference proteome</keyword>
<reference evidence="1 2" key="1">
    <citation type="journal article" date="2022" name="DNA Res.">
        <title>Chromosomal-level genome assembly of the orchid tree Bauhinia variegata (Leguminosae; Cercidoideae) supports the allotetraploid origin hypothesis of Bauhinia.</title>
        <authorList>
            <person name="Zhong Y."/>
            <person name="Chen Y."/>
            <person name="Zheng D."/>
            <person name="Pang J."/>
            <person name="Liu Y."/>
            <person name="Luo S."/>
            <person name="Meng S."/>
            <person name="Qian L."/>
            <person name="Wei D."/>
            <person name="Dai S."/>
            <person name="Zhou R."/>
        </authorList>
    </citation>
    <scope>NUCLEOTIDE SEQUENCE [LARGE SCALE GENOMIC DNA]</scope>
    <source>
        <strain evidence="1">BV-YZ2020</strain>
    </source>
</reference>
<proteinExistence type="predicted"/>
<dbReference type="Proteomes" id="UP000828941">
    <property type="component" value="Chromosome 14"/>
</dbReference>
<sequence>MTHNNPIRDGDILVSAKAIFALGFFSHANSNNRYVEIWYNKVSEQTIVWVANRESPLTNTSGILSIDIHGNLIILDTQTPNPKPIWSANVSFPAFSSNTSAVLLDTGNFILVQNESQKVLWQSFDYPCNTYLPFMKLGLDRKTGINRFLTSWKSPNDPGTGNLTYKFDAAGIPQLFFYKNGAPVWRAGFGQILGFLKNGGPRCGISDKFECQCLPGFQPKNPKEWCLGDGSGGCIRKRNVSTCQSGEGFVIVASVKSPDTSKARVDASLSLEACNEKCLKDCSCAAYTSADGRTGSGCLTWHRDMLDTRTFAHVGQDLYVRVDAHELASYAKKPHGSLGKKGIIAIIVVSAFLVLLLMVYIVHWIVKKQKQARRKHSKYPSIVDLQDTRSIKDLESRQNLDLPFFDLSDIAEATNNFSPDNKLGQGGFGSVYKVIFRV</sequence>
<evidence type="ECO:0000313" key="1">
    <source>
        <dbReference type="EMBL" id="KAI4296554.1"/>
    </source>
</evidence>
<organism evidence="1 2">
    <name type="scientific">Bauhinia variegata</name>
    <name type="common">Purple orchid tree</name>
    <name type="synonym">Phanera variegata</name>
    <dbReference type="NCBI Taxonomy" id="167791"/>
    <lineage>
        <taxon>Eukaryota</taxon>
        <taxon>Viridiplantae</taxon>
        <taxon>Streptophyta</taxon>
        <taxon>Embryophyta</taxon>
        <taxon>Tracheophyta</taxon>
        <taxon>Spermatophyta</taxon>
        <taxon>Magnoliopsida</taxon>
        <taxon>eudicotyledons</taxon>
        <taxon>Gunneridae</taxon>
        <taxon>Pentapetalae</taxon>
        <taxon>rosids</taxon>
        <taxon>fabids</taxon>
        <taxon>Fabales</taxon>
        <taxon>Fabaceae</taxon>
        <taxon>Cercidoideae</taxon>
        <taxon>Cercideae</taxon>
        <taxon>Bauhiniinae</taxon>
        <taxon>Bauhinia</taxon>
    </lineage>
</organism>
<comment type="caution">
    <text evidence="1">The sequence shown here is derived from an EMBL/GenBank/DDBJ whole genome shotgun (WGS) entry which is preliminary data.</text>
</comment>